<feature type="compositionally biased region" description="Acidic residues" evidence="1">
    <location>
        <begin position="884"/>
        <end position="893"/>
    </location>
</feature>
<name>A0AAX4KTL6_9TREE</name>
<dbReference type="RefSeq" id="XP_066087723.1">
    <property type="nucleotide sequence ID" value="XM_066231626.1"/>
</dbReference>
<feature type="region of interest" description="Disordered" evidence="1">
    <location>
        <begin position="51"/>
        <end position="70"/>
    </location>
</feature>
<feature type="compositionally biased region" description="Polar residues" evidence="1">
    <location>
        <begin position="100"/>
        <end position="132"/>
    </location>
</feature>
<feature type="region of interest" description="Disordered" evidence="1">
    <location>
        <begin position="488"/>
        <end position="525"/>
    </location>
</feature>
<feature type="compositionally biased region" description="Polar residues" evidence="1">
    <location>
        <begin position="862"/>
        <end position="876"/>
    </location>
</feature>
<organism evidence="2 3">
    <name type="scientific">Kwoniella europaea PYCC6329</name>
    <dbReference type="NCBI Taxonomy" id="1423913"/>
    <lineage>
        <taxon>Eukaryota</taxon>
        <taxon>Fungi</taxon>
        <taxon>Dikarya</taxon>
        <taxon>Basidiomycota</taxon>
        <taxon>Agaricomycotina</taxon>
        <taxon>Tremellomycetes</taxon>
        <taxon>Tremellales</taxon>
        <taxon>Cryptococcaceae</taxon>
        <taxon>Kwoniella</taxon>
    </lineage>
</organism>
<sequence length="1131" mass="125063">MPLSRLQLAAALMEYDNDSDLASSSSNTEITYRDHRQSAIFQPYQAAQAAARRHKILSQPPPSLPSPLESSFALNRENQNQNQRDSNEEREVGYDEKGRPTSQNQSFRQSTISDWNVTTTPGSKSIALPNNNDLDRQEEFVDEGEGDDLGDVDVARWGLPSHLVTDDKPASKRKPENTRRVTVNSIVPQPIPSPIGSRVRSIHVQDVLDDTDLHQQVMTQSGYNHNTPQEKERRRNHSYDFTSNALASAARVREMVENREAAAARPSTVMGIHRNDLMGSGGDPNTNTRTRQISDPRMIPLPATPGSLFDTRPLSRGWTSPPPGRMDDELENLDLEHEAAGGTEGSMPNPFALPAPPPELGSRFDPKVLQTQRQSIDDQTHNQVQRRSHSRSSEQRPQPYSARSRSSFYEVTSPTEPHSGPDDGPLTSPPPISRIKEPERVWEDIPTPEQFGRPLMPKRYSTSAKLQLNRLSMLRPKTLIMPSLLANQRPPEPRQIKLPDGYTLGEKPLPAGAKTEGERPRSSYHPLSLSQKTFRSSLMVNGLRDEEFVGGTENEGEMGLRQRELDEGAIERRPGKLYGRSLMDELEARKMAQKGKQRVFTGDSRPAMMARSTMYDPPTISFSPTSPPQPGSADRPHSMHHPGGGPTRAPLLSFDSNGEIHPTSPNNLGVPDPQGRIAKSKSVFGVDQLWEKEMAKLKIIQEEEKRAAEFRRQVEEEKEMKRKSKKLKGKGKDRESFVPPPPLDIPKDISTEDVLGISPIHRASDLPAALQYSPEKATAQRPEQKLDKEDEEETEKEERRKLSLGGLFSPASTSEDEDASAPGLAPHDFVQTLNPLAKDTEDEDEDEDSEEDVPLSKLAPANTKSRQSVLSTSGSGRQVRAEVESEPDSDEDVPLSKLSIAPRSPSITTRVTKPLGTSLGLNLPSSTSSISIPGVTHSSRSPLSAEVDDEQAEDDLPLAVRQAKSKGLKPITKAEIIEDDLPLGYKYAEKAQAQMAQRQFEQDQENSRNSMMSFGNGPYHGQTQSWMSYPQMQVQMPMGPYGGMGMGMGYNPNMSMPNLGMGMNMNMAMGMGFNPYQMPPMDMSMTMNEFNPAMNGNNPGEAIDSWRKDVALAPVPTGDSSRLSGGGSIRT</sequence>
<feature type="compositionally biased region" description="Polar residues" evidence="1">
    <location>
        <begin position="919"/>
        <end position="942"/>
    </location>
</feature>
<feature type="region of interest" description="Disordered" evidence="1">
    <location>
        <begin position="708"/>
        <end position="750"/>
    </location>
</feature>
<accession>A0AAX4KTL6</accession>
<feature type="region of interest" description="Disordered" evidence="1">
    <location>
        <begin position="615"/>
        <end position="675"/>
    </location>
</feature>
<feature type="compositionally biased region" description="Basic and acidic residues" evidence="1">
    <location>
        <begin position="708"/>
        <end position="720"/>
    </location>
</feature>
<reference evidence="2 3" key="1">
    <citation type="submission" date="2024-01" db="EMBL/GenBank/DDBJ databases">
        <title>Comparative genomics of Cryptococcus and Kwoniella reveals pathogenesis evolution and contrasting modes of karyotype evolution via chromosome fusion or intercentromeric recombination.</title>
        <authorList>
            <person name="Coelho M.A."/>
            <person name="David-Palma M."/>
            <person name="Shea T."/>
            <person name="Bowers K."/>
            <person name="McGinley-Smith S."/>
            <person name="Mohammad A.W."/>
            <person name="Gnirke A."/>
            <person name="Yurkov A.M."/>
            <person name="Nowrousian M."/>
            <person name="Sun S."/>
            <person name="Cuomo C.A."/>
            <person name="Heitman J."/>
        </authorList>
    </citation>
    <scope>NUCLEOTIDE SEQUENCE [LARGE SCALE GENOMIC DNA]</scope>
    <source>
        <strain evidence="2 3">PYCC6329</strain>
    </source>
</reference>
<feature type="compositionally biased region" description="Basic and acidic residues" evidence="1">
    <location>
        <begin position="164"/>
        <end position="179"/>
    </location>
</feature>
<feature type="compositionally biased region" description="Basic and acidic residues" evidence="1">
    <location>
        <begin position="85"/>
        <end position="99"/>
    </location>
</feature>
<feature type="compositionally biased region" description="Basic and acidic residues" evidence="1">
    <location>
        <begin position="434"/>
        <end position="443"/>
    </location>
</feature>
<dbReference type="GeneID" id="91106685"/>
<dbReference type="Proteomes" id="UP001358614">
    <property type="component" value="Chromosome 3"/>
</dbReference>
<feature type="region of interest" description="Disordered" evidence="1">
    <location>
        <begin position="77"/>
        <end position="134"/>
    </location>
</feature>
<feature type="region of interest" description="Disordered" evidence="1">
    <location>
        <begin position="272"/>
        <end position="456"/>
    </location>
</feature>
<evidence type="ECO:0000256" key="1">
    <source>
        <dbReference type="SAM" id="MobiDB-lite"/>
    </source>
</evidence>
<feature type="region of interest" description="Disordered" evidence="1">
    <location>
        <begin position="160"/>
        <end position="180"/>
    </location>
</feature>
<dbReference type="AlphaFoldDB" id="A0AAX4KTL6"/>
<feature type="compositionally biased region" description="Acidic residues" evidence="1">
    <location>
        <begin position="840"/>
        <end position="853"/>
    </location>
</feature>
<feature type="region of interest" description="Disordered" evidence="1">
    <location>
        <begin position="1111"/>
        <end position="1131"/>
    </location>
</feature>
<feature type="compositionally biased region" description="Polar residues" evidence="1">
    <location>
        <begin position="283"/>
        <end position="293"/>
    </location>
</feature>
<proteinExistence type="predicted"/>
<dbReference type="KEGG" id="ker:91106685"/>
<evidence type="ECO:0000313" key="3">
    <source>
        <dbReference type="Proteomes" id="UP001358614"/>
    </source>
</evidence>
<evidence type="ECO:0000313" key="2">
    <source>
        <dbReference type="EMBL" id="WWD09756.1"/>
    </source>
</evidence>
<keyword evidence="3" id="KW-1185">Reference proteome</keyword>
<feature type="compositionally biased region" description="Polar residues" evidence="1">
    <location>
        <begin position="401"/>
        <end position="416"/>
    </location>
</feature>
<dbReference type="EMBL" id="CP144091">
    <property type="protein sequence ID" value="WWD09756.1"/>
    <property type="molecule type" value="Genomic_DNA"/>
</dbReference>
<protein>
    <submittedName>
        <fullName evidence="2">Uncharacterized protein</fullName>
    </submittedName>
</protein>
<feature type="region of interest" description="Disordered" evidence="1">
    <location>
        <begin position="763"/>
        <end position="952"/>
    </location>
</feature>
<gene>
    <name evidence="2" type="ORF">V865_007884</name>
</gene>